<evidence type="ECO:0000259" key="6">
    <source>
        <dbReference type="Pfam" id="PF05182"/>
    </source>
</evidence>
<proteinExistence type="inferred from homology"/>
<feature type="region of interest" description="Disordered" evidence="5">
    <location>
        <begin position="259"/>
        <end position="298"/>
    </location>
</feature>
<comment type="similarity">
    <text evidence="2">Belongs to the FIP1 family.</text>
</comment>
<sequence length="404" mass="44389">MAASVAATLPEDDEDWLYGDEKEKKNEPAQINNSFVIKKEVDIEAGELESGDGSELQTKEPEEIASEPVPVTENGNNGVEEDEDDEEDDDDDNVQVTIGDIRTWTGADTTPRNLFKSGQNYQKAGAAVPTKPAPATKGLDIEAVGTINGTPVYDFDLNSLSTDEMPWRKPGADITDYFNYGFTEETWKAYCEKQKLLRTETTGGIAVLSHSVSRHSNSLVSHSDKLTPPSVTQSSAISTISSINSNSNQNIITIGVIGGSSSRRKDDSSHEQPIPVSSTYNRSIPMNFSQPPPTLLNTNIPPPGMTINPFTAPPPSFEAYYNPTTLPTVGTTAFAGAFPPTFPPPYGDPHPPAVTAPQQHWDTSYSRIRGGQSQFGYPDRDRWESSRRDRDRDRSPRRDDYEDR</sequence>
<keyword evidence="3" id="KW-0507">mRNA processing</keyword>
<dbReference type="InterPro" id="IPR007854">
    <property type="entry name" value="Fip1_dom"/>
</dbReference>
<name>A0A2C9LDU1_BIOGL</name>
<feature type="compositionally biased region" description="Basic and acidic residues" evidence="5">
    <location>
        <begin position="378"/>
        <end position="404"/>
    </location>
</feature>
<feature type="compositionally biased region" description="Acidic residues" evidence="5">
    <location>
        <begin position="43"/>
        <end position="52"/>
    </location>
</feature>
<comment type="subcellular location">
    <subcellularLocation>
        <location evidence="1">Nucleus</location>
    </subcellularLocation>
</comment>
<dbReference type="EnsemblMetazoa" id="BGLB029980-RC">
    <property type="protein sequence ID" value="BGLB029980-PC"/>
    <property type="gene ID" value="BGLB029980"/>
</dbReference>
<protein>
    <recommendedName>
        <fullName evidence="6">Pre-mRNA polyadenylation factor Fip1 domain-containing protein</fullName>
    </recommendedName>
</protein>
<evidence type="ECO:0000256" key="1">
    <source>
        <dbReference type="ARBA" id="ARBA00004123"/>
    </source>
</evidence>
<organism evidence="7 8">
    <name type="scientific">Biomphalaria glabrata</name>
    <name type="common">Bloodfluke planorb</name>
    <name type="synonym">Freshwater snail</name>
    <dbReference type="NCBI Taxonomy" id="6526"/>
    <lineage>
        <taxon>Eukaryota</taxon>
        <taxon>Metazoa</taxon>
        <taxon>Spiralia</taxon>
        <taxon>Lophotrochozoa</taxon>
        <taxon>Mollusca</taxon>
        <taxon>Gastropoda</taxon>
        <taxon>Heterobranchia</taxon>
        <taxon>Euthyneura</taxon>
        <taxon>Panpulmonata</taxon>
        <taxon>Hygrophila</taxon>
        <taxon>Lymnaeoidea</taxon>
        <taxon>Planorbidae</taxon>
        <taxon>Biomphalaria</taxon>
    </lineage>
</organism>
<dbReference type="Proteomes" id="UP000076420">
    <property type="component" value="Unassembled WGS sequence"/>
</dbReference>
<evidence type="ECO:0000256" key="3">
    <source>
        <dbReference type="ARBA" id="ARBA00022664"/>
    </source>
</evidence>
<dbReference type="OrthoDB" id="1917198at2759"/>
<feature type="compositionally biased region" description="Acidic residues" evidence="5">
    <location>
        <begin position="79"/>
        <end position="93"/>
    </location>
</feature>
<feature type="region of interest" description="Disordered" evidence="5">
    <location>
        <begin position="341"/>
        <end position="404"/>
    </location>
</feature>
<evidence type="ECO:0000256" key="5">
    <source>
        <dbReference type="SAM" id="MobiDB-lite"/>
    </source>
</evidence>
<dbReference type="GO" id="GO:0005847">
    <property type="term" value="C:mRNA cleavage and polyadenylation specificity factor complex"/>
    <property type="evidence" value="ECO:0007669"/>
    <property type="project" value="TreeGrafter"/>
</dbReference>
<dbReference type="VEuPathDB" id="VectorBase:BGLB029980"/>
<reference evidence="7" key="1">
    <citation type="submission" date="2020-05" db="UniProtKB">
        <authorList>
            <consortium name="EnsemblMetazoa"/>
        </authorList>
    </citation>
    <scope>IDENTIFICATION</scope>
    <source>
        <strain evidence="7">BB02</strain>
    </source>
</reference>
<evidence type="ECO:0000313" key="7">
    <source>
        <dbReference type="EnsemblMetazoa" id="BGLB029980-PC"/>
    </source>
</evidence>
<dbReference type="PANTHER" id="PTHR13484:SF0">
    <property type="entry name" value="PRE-MRNA 3'-END-PROCESSING FACTOR FIP1"/>
    <property type="match status" value="1"/>
</dbReference>
<dbReference type="VEuPathDB" id="VectorBase:BGLAX_034581"/>
<feature type="compositionally biased region" description="Polar residues" evidence="5">
    <location>
        <begin position="356"/>
        <end position="375"/>
    </location>
</feature>
<dbReference type="KEGG" id="bgt:106080353"/>
<dbReference type="PANTHER" id="PTHR13484">
    <property type="entry name" value="FIP1-LIKE 1 PROTEIN"/>
    <property type="match status" value="1"/>
</dbReference>
<feature type="compositionally biased region" description="Polar residues" evidence="5">
    <location>
        <begin position="275"/>
        <end position="289"/>
    </location>
</feature>
<keyword evidence="4" id="KW-0539">Nucleus</keyword>
<dbReference type="GO" id="GO:0006397">
    <property type="term" value="P:mRNA processing"/>
    <property type="evidence" value="ECO:0007669"/>
    <property type="project" value="UniProtKB-KW"/>
</dbReference>
<dbReference type="Pfam" id="PF05182">
    <property type="entry name" value="Fip1"/>
    <property type="match status" value="1"/>
</dbReference>
<evidence type="ECO:0000256" key="2">
    <source>
        <dbReference type="ARBA" id="ARBA00007459"/>
    </source>
</evidence>
<feature type="compositionally biased region" description="Pro residues" evidence="5">
    <location>
        <begin position="341"/>
        <end position="354"/>
    </location>
</feature>
<feature type="region of interest" description="Disordered" evidence="5">
    <location>
        <begin position="43"/>
        <end position="93"/>
    </location>
</feature>
<evidence type="ECO:0000256" key="4">
    <source>
        <dbReference type="ARBA" id="ARBA00023242"/>
    </source>
</evidence>
<dbReference type="AlphaFoldDB" id="A0A2C9LDU1"/>
<gene>
    <name evidence="7" type="primary">106080353</name>
</gene>
<dbReference type="STRING" id="6526.A0A2C9LDU1"/>
<dbReference type="InterPro" id="IPR051187">
    <property type="entry name" value="Pre-mRNA_3'-end_processing_reg"/>
</dbReference>
<evidence type="ECO:0000313" key="8">
    <source>
        <dbReference type="Proteomes" id="UP000076420"/>
    </source>
</evidence>
<feature type="region of interest" description="Disordered" evidence="5">
    <location>
        <begin position="1"/>
        <end position="31"/>
    </location>
</feature>
<feature type="domain" description="Pre-mRNA polyadenylation factor Fip1" evidence="6">
    <location>
        <begin position="154"/>
        <end position="198"/>
    </location>
</feature>
<accession>A0A2C9LDU1</accession>